<dbReference type="GO" id="GO:0005506">
    <property type="term" value="F:iron ion binding"/>
    <property type="evidence" value="ECO:0007669"/>
    <property type="project" value="InterPro"/>
</dbReference>
<evidence type="ECO:0000256" key="10">
    <source>
        <dbReference type="SAM" id="MobiDB-lite"/>
    </source>
</evidence>
<evidence type="ECO:0000313" key="12">
    <source>
        <dbReference type="EMBL" id="OGE56758.1"/>
    </source>
</evidence>
<keyword evidence="4 9" id="KW-0479">Metal-binding</keyword>
<dbReference type="STRING" id="1835702.A0A1F5LU83"/>
<reference evidence="12 13" key="1">
    <citation type="journal article" date="2016" name="Sci. Rep.">
        <title>Penicillium arizonense, a new, genome sequenced fungal species, reveals a high chemical diversity in secreted metabolites.</title>
        <authorList>
            <person name="Grijseels S."/>
            <person name="Nielsen J.C."/>
            <person name="Randelovic M."/>
            <person name="Nielsen J."/>
            <person name="Nielsen K.F."/>
            <person name="Workman M."/>
            <person name="Frisvad J.C."/>
        </authorList>
    </citation>
    <scope>NUCLEOTIDE SEQUENCE [LARGE SCALE GENOMIC DNA]</scope>
    <source>
        <strain evidence="12 13">CBS 141311</strain>
    </source>
</reference>
<comment type="cofactor">
    <cofactor evidence="1 9">
        <name>heme</name>
        <dbReference type="ChEBI" id="CHEBI:30413"/>
    </cofactor>
</comment>
<feature type="binding site" description="axial binding residue" evidence="9">
    <location>
        <position position="961"/>
    </location>
    <ligand>
        <name>heme</name>
        <dbReference type="ChEBI" id="CHEBI:30413"/>
    </ligand>
    <ligandPart>
        <name>Fe</name>
        <dbReference type="ChEBI" id="CHEBI:18248"/>
    </ligandPart>
</feature>
<evidence type="ECO:0000256" key="9">
    <source>
        <dbReference type="PIRSR" id="PIRSR602403-1"/>
    </source>
</evidence>
<keyword evidence="7" id="KW-0503">Monooxygenase</keyword>
<name>A0A1F5LU83_PENAI</name>
<evidence type="ECO:0000313" key="13">
    <source>
        <dbReference type="Proteomes" id="UP000177622"/>
    </source>
</evidence>
<comment type="caution">
    <text evidence="12">The sequence shown here is derived from an EMBL/GenBank/DDBJ whole genome shotgun (WGS) entry which is preliminary data.</text>
</comment>
<proteinExistence type="inferred from homology"/>
<gene>
    <name evidence="12" type="ORF">PENARI_c002G09412</name>
</gene>
<evidence type="ECO:0000256" key="2">
    <source>
        <dbReference type="ARBA" id="ARBA00010617"/>
    </source>
</evidence>
<keyword evidence="8" id="KW-0539">Nucleus</keyword>
<dbReference type="PRINTS" id="PR00465">
    <property type="entry name" value="EP450IV"/>
</dbReference>
<evidence type="ECO:0000256" key="6">
    <source>
        <dbReference type="ARBA" id="ARBA00023004"/>
    </source>
</evidence>
<evidence type="ECO:0000256" key="5">
    <source>
        <dbReference type="ARBA" id="ARBA00023002"/>
    </source>
</evidence>
<feature type="domain" description="Xylanolytic transcriptional activator regulatory" evidence="11">
    <location>
        <begin position="227"/>
        <end position="301"/>
    </location>
</feature>
<dbReference type="GO" id="GO:0016705">
    <property type="term" value="F:oxidoreductase activity, acting on paired donors, with incorporation or reduction of molecular oxygen"/>
    <property type="evidence" value="ECO:0007669"/>
    <property type="project" value="InterPro"/>
</dbReference>
<dbReference type="OrthoDB" id="3163292at2759"/>
<feature type="region of interest" description="Disordered" evidence="10">
    <location>
        <begin position="27"/>
        <end position="70"/>
    </location>
</feature>
<keyword evidence="13" id="KW-1185">Reference proteome</keyword>
<dbReference type="InterPro" id="IPR001128">
    <property type="entry name" value="Cyt_P450"/>
</dbReference>
<dbReference type="PANTHER" id="PTHR46206:SF2">
    <property type="entry name" value="CYTOCHROME P450 MONOOXYGENASE AUSG-RELATED"/>
    <property type="match status" value="1"/>
</dbReference>
<dbReference type="GO" id="GO:0006351">
    <property type="term" value="P:DNA-templated transcription"/>
    <property type="evidence" value="ECO:0007669"/>
    <property type="project" value="InterPro"/>
</dbReference>
<feature type="compositionally biased region" description="Polar residues" evidence="10">
    <location>
        <begin position="526"/>
        <end position="557"/>
    </location>
</feature>
<dbReference type="SMART" id="SM00906">
    <property type="entry name" value="Fungal_trans"/>
    <property type="match status" value="1"/>
</dbReference>
<dbReference type="GO" id="GO:0003677">
    <property type="term" value="F:DNA binding"/>
    <property type="evidence" value="ECO:0007669"/>
    <property type="project" value="InterPro"/>
</dbReference>
<evidence type="ECO:0000256" key="7">
    <source>
        <dbReference type="ARBA" id="ARBA00023033"/>
    </source>
</evidence>
<dbReference type="Proteomes" id="UP000177622">
    <property type="component" value="Unassembled WGS sequence"/>
</dbReference>
<protein>
    <recommendedName>
        <fullName evidence="11">Xylanolytic transcriptional activator regulatory domain-containing protein</fullName>
    </recommendedName>
</protein>
<dbReference type="EMBL" id="LXJU01000002">
    <property type="protein sequence ID" value="OGE56758.1"/>
    <property type="molecule type" value="Genomic_DNA"/>
</dbReference>
<dbReference type="GO" id="GO:0008270">
    <property type="term" value="F:zinc ion binding"/>
    <property type="evidence" value="ECO:0007669"/>
    <property type="project" value="InterPro"/>
</dbReference>
<evidence type="ECO:0000256" key="4">
    <source>
        <dbReference type="ARBA" id="ARBA00022723"/>
    </source>
</evidence>
<dbReference type="PANTHER" id="PTHR46206">
    <property type="entry name" value="CYTOCHROME P450"/>
    <property type="match status" value="1"/>
</dbReference>
<evidence type="ECO:0000259" key="11">
    <source>
        <dbReference type="SMART" id="SM00906"/>
    </source>
</evidence>
<comment type="similarity">
    <text evidence="2">Belongs to the cytochrome P450 family.</text>
</comment>
<dbReference type="CDD" id="cd12148">
    <property type="entry name" value="fungal_TF_MHR"/>
    <property type="match status" value="1"/>
</dbReference>
<dbReference type="GO" id="GO:0004497">
    <property type="term" value="F:monooxygenase activity"/>
    <property type="evidence" value="ECO:0007669"/>
    <property type="project" value="UniProtKB-KW"/>
</dbReference>
<dbReference type="AlphaFoldDB" id="A0A1F5LU83"/>
<dbReference type="SUPFAM" id="SSF48264">
    <property type="entry name" value="Cytochrome P450"/>
    <property type="match status" value="1"/>
</dbReference>
<dbReference type="GeneID" id="34572524"/>
<dbReference type="InterPro" id="IPR002403">
    <property type="entry name" value="Cyt_P450_E_grp-IV"/>
</dbReference>
<evidence type="ECO:0000256" key="3">
    <source>
        <dbReference type="ARBA" id="ARBA00022617"/>
    </source>
</evidence>
<dbReference type="Gene3D" id="1.10.630.10">
    <property type="entry name" value="Cytochrome P450"/>
    <property type="match status" value="1"/>
</dbReference>
<keyword evidence="5" id="KW-0560">Oxidoreductase</keyword>
<dbReference type="CDD" id="cd11041">
    <property type="entry name" value="CYP503A1-like"/>
    <property type="match status" value="1"/>
</dbReference>
<dbReference type="RefSeq" id="XP_022492185.1">
    <property type="nucleotide sequence ID" value="XM_022627790.1"/>
</dbReference>
<dbReference type="Pfam" id="PF04082">
    <property type="entry name" value="Fungal_trans"/>
    <property type="match status" value="1"/>
</dbReference>
<evidence type="ECO:0000256" key="8">
    <source>
        <dbReference type="ARBA" id="ARBA00023242"/>
    </source>
</evidence>
<dbReference type="GO" id="GO:0043386">
    <property type="term" value="P:mycotoxin biosynthetic process"/>
    <property type="evidence" value="ECO:0007669"/>
    <property type="project" value="UniProtKB-ARBA"/>
</dbReference>
<feature type="region of interest" description="Disordered" evidence="10">
    <location>
        <begin position="519"/>
        <end position="602"/>
    </location>
</feature>
<feature type="region of interest" description="Disordered" evidence="10">
    <location>
        <begin position="101"/>
        <end position="122"/>
    </location>
</feature>
<sequence>MTLDAVKCDRCVRKSLDCMFREHRRGRKPGTRLIKPNAKRSLDSPQGPSFPEGMPAEGDTRRPSSPRDERVSDFWAESEGLQPDGLLSHQAMKGKFSLQNILSTNHGSTPDRPVESVSPDDPTRCGIVSHEVALRLFESFMTKLNPFVSQLDPHLHSFTYVRQKSSFLLAAVLTAASKSFEISLYPSLHEHAEKLYMEAFRRGDKSAETVQAIMVLTYWKEPNDTRAWMSVGLAIRMSMDLGWHKLGQDPARQEKLTELQQREIRNDERTWLVLFVYDRSMSLQTGKPWMIERTPFIESAQDWWRHPLAIDNDPFLCAFVTLRLLAAEVFDLSSPGNHYPAPRALAILQNRIEQWQNKWLDVVDPGSCHNFMIRFYGAHQSLQLFSMPLQETLKNQTFNETCDLKPLWISYHSATTMLRLMAEFPSFLSLCQDSVHVMTAYSAVLLIKLLLSSPPMISQEIEPDTIATIRAAANVFTGQTAPLSTSCSLQSRFLNNILMEFATLRRPRPIDRHRSIDRAQGFADTNAPTSNATSFPGSPATAPSHSPIHQTAETHSIPTARPYPQPNPTNPDQAVVQPQSHPPHPQSIQATYFHRPSVPNPDPAYDTPMAGIPPGPNGLPAVSNMCYNNQLDAASNFVFNDEAMWVGSLTKPLSSETTAALQDIWTEDTDWHTTTLTPDLRKIISQTASKIFLGNELSRNKLWLQVTADYTANLMKATEALRRWPQTLRPLISLFLPITRQLRNNLTQARKLVIPVLDERRRSQDAAVREGRVLDRHDDAMQWIEECVNGRPYDPAGMQLALVIVAIVGATDLMTQAVFNLCEMGDVVRALREEIISVFRVEGMTRASLYKLQLMDSFLKESQRMKPLELDNLDGLTTISVSMRRVASDDVYLKDGHKIDKGTRLAVSNCWMWDPTFYEDPETFDAYRFVKLRQVSGREASANLVSVSPEHMAFGLGSHACTGRFFAANQMKIVLCHILLKYEFKLAEGSIPQPRRYGVRAQADPAAKISLRRRREEIFLGDLAD</sequence>
<feature type="compositionally biased region" description="Basic and acidic residues" evidence="10">
    <location>
        <begin position="58"/>
        <end position="70"/>
    </location>
</feature>
<dbReference type="GO" id="GO:0020037">
    <property type="term" value="F:heme binding"/>
    <property type="evidence" value="ECO:0007669"/>
    <property type="project" value="InterPro"/>
</dbReference>
<dbReference type="Pfam" id="PF00067">
    <property type="entry name" value="p450"/>
    <property type="match status" value="1"/>
</dbReference>
<accession>A0A1F5LU83</accession>
<organism evidence="12 13">
    <name type="scientific">Penicillium arizonense</name>
    <dbReference type="NCBI Taxonomy" id="1835702"/>
    <lineage>
        <taxon>Eukaryota</taxon>
        <taxon>Fungi</taxon>
        <taxon>Dikarya</taxon>
        <taxon>Ascomycota</taxon>
        <taxon>Pezizomycotina</taxon>
        <taxon>Eurotiomycetes</taxon>
        <taxon>Eurotiomycetidae</taxon>
        <taxon>Eurotiales</taxon>
        <taxon>Aspergillaceae</taxon>
        <taxon>Penicillium</taxon>
    </lineage>
</organism>
<keyword evidence="3 9" id="KW-0349">Heme</keyword>
<keyword evidence="6 9" id="KW-0408">Iron</keyword>
<dbReference type="InterPro" id="IPR007219">
    <property type="entry name" value="XnlR_reg_dom"/>
</dbReference>
<dbReference type="InterPro" id="IPR036396">
    <property type="entry name" value="Cyt_P450_sf"/>
</dbReference>
<evidence type="ECO:0000256" key="1">
    <source>
        <dbReference type="ARBA" id="ARBA00001971"/>
    </source>
</evidence>